<organism evidence="4 5">
    <name type="scientific">Marinicrinis sediminis</name>
    <dbReference type="NCBI Taxonomy" id="1652465"/>
    <lineage>
        <taxon>Bacteria</taxon>
        <taxon>Bacillati</taxon>
        <taxon>Bacillota</taxon>
        <taxon>Bacilli</taxon>
        <taxon>Bacillales</taxon>
        <taxon>Paenibacillaceae</taxon>
    </lineage>
</organism>
<dbReference type="Gene3D" id="3.60.21.10">
    <property type="match status" value="1"/>
</dbReference>
<dbReference type="PANTHER" id="PTHR31302">
    <property type="entry name" value="TRANSMEMBRANE PROTEIN WITH METALLOPHOSPHOESTERASE DOMAIN-RELATED"/>
    <property type="match status" value="1"/>
</dbReference>
<dbReference type="SUPFAM" id="SSF56300">
    <property type="entry name" value="Metallo-dependent phosphatases"/>
    <property type="match status" value="1"/>
</dbReference>
<accession>A0ABW5RDF6</accession>
<dbReference type="InterPro" id="IPR006311">
    <property type="entry name" value="TAT_signal"/>
</dbReference>
<dbReference type="InterPro" id="IPR029052">
    <property type="entry name" value="Metallo-depent_PP-like"/>
</dbReference>
<dbReference type="PROSITE" id="PS51318">
    <property type="entry name" value="TAT"/>
    <property type="match status" value="1"/>
</dbReference>
<feature type="domain" description="Calcineurin-like phosphoesterase" evidence="3">
    <location>
        <begin position="57"/>
        <end position="229"/>
    </location>
</feature>
<dbReference type="Pfam" id="PF00149">
    <property type="entry name" value="Metallophos"/>
    <property type="match status" value="1"/>
</dbReference>
<keyword evidence="2" id="KW-0378">Hydrolase</keyword>
<dbReference type="InterPro" id="IPR004843">
    <property type="entry name" value="Calcineurin-like_PHP"/>
</dbReference>
<keyword evidence="1" id="KW-0479">Metal-binding</keyword>
<dbReference type="NCBIfam" id="TIGR01409">
    <property type="entry name" value="TAT_signal_seq"/>
    <property type="match status" value="1"/>
</dbReference>
<dbReference type="RefSeq" id="WP_379930677.1">
    <property type="nucleotide sequence ID" value="NZ_JBHUMM010000043.1"/>
</dbReference>
<dbReference type="PANTHER" id="PTHR31302:SF31">
    <property type="entry name" value="PHOSPHODIESTERASE YAEI"/>
    <property type="match status" value="1"/>
</dbReference>
<dbReference type="InterPro" id="IPR051158">
    <property type="entry name" value="Metallophosphoesterase_sf"/>
</dbReference>
<evidence type="ECO:0000259" key="3">
    <source>
        <dbReference type="Pfam" id="PF00149"/>
    </source>
</evidence>
<proteinExistence type="predicted"/>
<protein>
    <submittedName>
        <fullName evidence="4">Metallophosphoesterase</fullName>
    </submittedName>
</protein>
<gene>
    <name evidence="4" type="ORF">ACFSUC_16230</name>
</gene>
<keyword evidence="5" id="KW-1185">Reference proteome</keyword>
<evidence type="ECO:0000256" key="2">
    <source>
        <dbReference type="ARBA" id="ARBA00022801"/>
    </source>
</evidence>
<reference evidence="5" key="1">
    <citation type="journal article" date="2019" name="Int. J. Syst. Evol. Microbiol.">
        <title>The Global Catalogue of Microorganisms (GCM) 10K type strain sequencing project: providing services to taxonomists for standard genome sequencing and annotation.</title>
        <authorList>
            <consortium name="The Broad Institute Genomics Platform"/>
            <consortium name="The Broad Institute Genome Sequencing Center for Infectious Disease"/>
            <person name="Wu L."/>
            <person name="Ma J."/>
        </authorList>
    </citation>
    <scope>NUCLEOTIDE SEQUENCE [LARGE SCALE GENOMIC DNA]</scope>
    <source>
        <strain evidence="5">KCTC 33676</strain>
    </source>
</reference>
<evidence type="ECO:0000256" key="1">
    <source>
        <dbReference type="ARBA" id="ARBA00022723"/>
    </source>
</evidence>
<dbReference type="InterPro" id="IPR019546">
    <property type="entry name" value="TAT_signal_bac_arc"/>
</dbReference>
<evidence type="ECO:0000313" key="4">
    <source>
        <dbReference type="EMBL" id="MFD2673120.1"/>
    </source>
</evidence>
<comment type="caution">
    <text evidence="4">The sequence shown here is derived from an EMBL/GenBank/DDBJ whole genome shotgun (WGS) entry which is preliminary data.</text>
</comment>
<dbReference type="CDD" id="cd07385">
    <property type="entry name" value="MPP_YkuE_C"/>
    <property type="match status" value="1"/>
</dbReference>
<dbReference type="EMBL" id="JBHUMM010000043">
    <property type="protein sequence ID" value="MFD2673120.1"/>
    <property type="molecule type" value="Genomic_DNA"/>
</dbReference>
<dbReference type="Proteomes" id="UP001597497">
    <property type="component" value="Unassembled WGS sequence"/>
</dbReference>
<sequence>MNAKRMTRRAFMKRLAVIGTAAAALNAGYAFAIERSWLRVHHIQLTLDKLPKAFHGLRIVHFSDLHLGFFLGADHFGMIAERIQSLQGDMICFTGDLMDRSIDQRKATRLSEETGEIWSRLNAPLGKFAVLGNHDYSHHYPTVTSLLHASGFQLLQNKVVRVSSKGDAMTICGLEDALSGQPDSALWLREHRDSFRLLLLHAPDYIEQLKDERRQSVYADLQLSGHSHGGQIRLPLLGAVINPPLGKVYQDHLYQPGHQQYIYTSRGIGTTRLPFRYLCRPEIALIELHRGKDGV</sequence>
<name>A0ABW5RDF6_9BACL</name>
<evidence type="ECO:0000313" key="5">
    <source>
        <dbReference type="Proteomes" id="UP001597497"/>
    </source>
</evidence>